<dbReference type="Proteomes" id="UP000076481">
    <property type="component" value="Unassembled WGS sequence"/>
</dbReference>
<dbReference type="SUPFAM" id="SSF52540">
    <property type="entry name" value="P-loop containing nucleoside triphosphate hydrolases"/>
    <property type="match status" value="1"/>
</dbReference>
<dbReference type="Pfam" id="PF02606">
    <property type="entry name" value="LpxK"/>
    <property type="match status" value="1"/>
</dbReference>
<evidence type="ECO:0000256" key="9">
    <source>
        <dbReference type="ARBA" id="ARBA00022777"/>
    </source>
</evidence>
<dbReference type="EMBL" id="LVWG01000032">
    <property type="protein sequence ID" value="KZK74125.1"/>
    <property type="molecule type" value="Genomic_DNA"/>
</dbReference>
<dbReference type="GO" id="GO:0009245">
    <property type="term" value="P:lipid A biosynthetic process"/>
    <property type="evidence" value="ECO:0007669"/>
    <property type="project" value="UniProtKB-UniRule"/>
</dbReference>
<keyword evidence="5 13" id="KW-0444">Lipid biosynthesis</keyword>
<dbReference type="AlphaFoldDB" id="A0A165LJK6"/>
<dbReference type="EC" id="2.7.1.130" evidence="3 13"/>
<dbReference type="GO" id="GO:0005886">
    <property type="term" value="C:plasma membrane"/>
    <property type="evidence" value="ECO:0007669"/>
    <property type="project" value="TreeGrafter"/>
</dbReference>
<dbReference type="RefSeq" id="WP_303681960.1">
    <property type="nucleotide sequence ID" value="NZ_LVWG01000032.1"/>
</dbReference>
<evidence type="ECO:0000256" key="13">
    <source>
        <dbReference type="HAMAP-Rule" id="MF_00409"/>
    </source>
</evidence>
<evidence type="ECO:0000256" key="4">
    <source>
        <dbReference type="ARBA" id="ARBA00016436"/>
    </source>
</evidence>
<evidence type="ECO:0000313" key="14">
    <source>
        <dbReference type="EMBL" id="KZK74125.1"/>
    </source>
</evidence>
<evidence type="ECO:0000256" key="11">
    <source>
        <dbReference type="ARBA" id="ARBA00023098"/>
    </source>
</evidence>
<dbReference type="PANTHER" id="PTHR42724">
    <property type="entry name" value="TETRAACYLDISACCHARIDE 4'-KINASE"/>
    <property type="match status" value="1"/>
</dbReference>
<comment type="similarity">
    <text evidence="13">Belongs to the LpxK family.</text>
</comment>
<reference evidence="14 15" key="1">
    <citation type="submission" date="2016-03" db="EMBL/GenBank/DDBJ databases">
        <title>Speciation and ecological success in dimly lit waters: horizontal gene transfer in a green sulfur bacteria bloom unveiled by metagenomic assembly.</title>
        <authorList>
            <person name="Llorens-Mares T."/>
            <person name="Liu Z."/>
            <person name="Allen L.Z."/>
            <person name="Rusch D.B."/>
            <person name="Craig M.T."/>
            <person name="Dupont C.L."/>
            <person name="Bryant D.A."/>
            <person name="Casamayor E.O."/>
        </authorList>
    </citation>
    <scope>NUCLEOTIDE SEQUENCE [LARGE SCALE GENOMIC DNA]</scope>
    <source>
        <strain evidence="14">CIII</strain>
    </source>
</reference>
<organism evidence="14 15">
    <name type="scientific">Pelodictyon luteolum</name>
    <dbReference type="NCBI Taxonomy" id="1100"/>
    <lineage>
        <taxon>Bacteria</taxon>
        <taxon>Pseudomonadati</taxon>
        <taxon>Chlorobiota</taxon>
        <taxon>Chlorobiia</taxon>
        <taxon>Chlorobiales</taxon>
        <taxon>Chlorobiaceae</taxon>
        <taxon>Chlorobium/Pelodictyon group</taxon>
        <taxon>Pelodictyon</taxon>
    </lineage>
</organism>
<dbReference type="PANTHER" id="PTHR42724:SF1">
    <property type="entry name" value="TETRAACYLDISACCHARIDE 4'-KINASE, MITOCHONDRIAL-RELATED"/>
    <property type="match status" value="1"/>
</dbReference>
<evidence type="ECO:0000256" key="5">
    <source>
        <dbReference type="ARBA" id="ARBA00022516"/>
    </source>
</evidence>
<evidence type="ECO:0000313" key="15">
    <source>
        <dbReference type="Proteomes" id="UP000076481"/>
    </source>
</evidence>
<keyword evidence="8 13" id="KW-0547">Nucleotide-binding</keyword>
<dbReference type="GO" id="GO:0005524">
    <property type="term" value="F:ATP binding"/>
    <property type="evidence" value="ECO:0007669"/>
    <property type="project" value="UniProtKB-UniRule"/>
</dbReference>
<protein>
    <recommendedName>
        <fullName evidence="4 13">Tetraacyldisaccharide 4'-kinase</fullName>
        <ecNumber evidence="3 13">2.7.1.130</ecNumber>
    </recommendedName>
    <alternativeName>
        <fullName evidence="12 13">Lipid A 4'-kinase</fullName>
    </alternativeName>
</protein>
<evidence type="ECO:0000256" key="6">
    <source>
        <dbReference type="ARBA" id="ARBA00022556"/>
    </source>
</evidence>
<dbReference type="InterPro" id="IPR003758">
    <property type="entry name" value="LpxK"/>
</dbReference>
<comment type="function">
    <text evidence="1 13">Transfers the gamma-phosphate of ATP to the 4'-position of a tetraacyldisaccharide 1-phosphate intermediate (termed DS-1-P) to form tetraacyldisaccharide 1,4'-bis-phosphate (lipid IVA).</text>
</comment>
<feature type="binding site" evidence="13">
    <location>
        <begin position="49"/>
        <end position="56"/>
    </location>
    <ligand>
        <name>ATP</name>
        <dbReference type="ChEBI" id="CHEBI:30616"/>
    </ligand>
</feature>
<comment type="catalytic activity">
    <reaction evidence="13">
        <text>a lipid A disaccharide + ATP = a lipid IVA + ADP + H(+)</text>
        <dbReference type="Rhea" id="RHEA:67840"/>
        <dbReference type="ChEBI" id="CHEBI:15378"/>
        <dbReference type="ChEBI" id="CHEBI:30616"/>
        <dbReference type="ChEBI" id="CHEBI:176343"/>
        <dbReference type="ChEBI" id="CHEBI:176425"/>
        <dbReference type="ChEBI" id="CHEBI:456216"/>
        <dbReference type="EC" id="2.7.1.130"/>
    </reaction>
</comment>
<proteinExistence type="inferred from homology"/>
<evidence type="ECO:0000256" key="3">
    <source>
        <dbReference type="ARBA" id="ARBA00012071"/>
    </source>
</evidence>
<keyword evidence="11 13" id="KW-0443">Lipid metabolism</keyword>
<dbReference type="GO" id="GO:0009029">
    <property type="term" value="F:lipid-A 4'-kinase activity"/>
    <property type="evidence" value="ECO:0007669"/>
    <property type="project" value="UniProtKB-UniRule"/>
</dbReference>
<name>A0A165LJK6_PELLU</name>
<dbReference type="InterPro" id="IPR027417">
    <property type="entry name" value="P-loop_NTPase"/>
</dbReference>
<comment type="pathway">
    <text evidence="2 13">Glycolipid biosynthesis; lipid IV(A) biosynthesis; lipid IV(A) from (3R)-3-hydroxytetradecanoyl-[acyl-carrier-protein] and UDP-N-acetyl-alpha-D-glucosamine: step 6/6.</text>
</comment>
<dbReference type="GO" id="GO:0009244">
    <property type="term" value="P:lipopolysaccharide core region biosynthetic process"/>
    <property type="evidence" value="ECO:0007669"/>
    <property type="project" value="TreeGrafter"/>
</dbReference>
<evidence type="ECO:0000256" key="10">
    <source>
        <dbReference type="ARBA" id="ARBA00022840"/>
    </source>
</evidence>
<dbReference type="NCBIfam" id="TIGR00682">
    <property type="entry name" value="lpxK"/>
    <property type="match status" value="1"/>
</dbReference>
<accession>A0A165LJK6</accession>
<keyword evidence="9 13" id="KW-0418">Kinase</keyword>
<keyword evidence="7 13" id="KW-0808">Transferase</keyword>
<comment type="caution">
    <text evidence="14">The sequence shown here is derived from an EMBL/GenBank/DDBJ whole genome shotgun (WGS) entry which is preliminary data.</text>
</comment>
<evidence type="ECO:0000256" key="8">
    <source>
        <dbReference type="ARBA" id="ARBA00022741"/>
    </source>
</evidence>
<evidence type="ECO:0000256" key="12">
    <source>
        <dbReference type="ARBA" id="ARBA00029757"/>
    </source>
</evidence>
<dbReference type="HAMAP" id="MF_00409">
    <property type="entry name" value="LpxK"/>
    <property type="match status" value="1"/>
</dbReference>
<gene>
    <name evidence="13" type="primary">lpxK</name>
    <name evidence="14" type="ORF">A3K90_07885</name>
</gene>
<dbReference type="UniPathway" id="UPA00359">
    <property type="reaction ID" value="UER00482"/>
</dbReference>
<sequence length="355" mass="38975">MHERRLNIILRPAALLYGLVARVRNALFDRKILKVWKSPIPVVSIGNLTAGGTGKTPLVDWVLKYYLSIGCRPAVVSRGYGRMSKGVQLVSDGRNILLGSAQSGDETAMLAANNPEVIVVVAEQRSEGVQFIMEQFRGERPDVIILDDAFQHRQLARDLDIVVINAREPFAGAKMLPEGRLREPKKGIGRADVAVLSKITDVSKADAIEAELKGTVALVARTRVIIGGLTAFGPEGMATEPPPEPTELKALAFAGIASPASFVESLMKKGVHVVERRFFRDHEPYTENNFLPLIEEARRKGLTLVTTEKDRYRLEGEPGLLEKTKGVPCCCLNIATGFTRGEDKLQEMLKAVVRD</sequence>
<evidence type="ECO:0000256" key="2">
    <source>
        <dbReference type="ARBA" id="ARBA00004870"/>
    </source>
</evidence>
<keyword evidence="10 13" id="KW-0067">ATP-binding</keyword>
<evidence type="ECO:0000256" key="7">
    <source>
        <dbReference type="ARBA" id="ARBA00022679"/>
    </source>
</evidence>
<evidence type="ECO:0000256" key="1">
    <source>
        <dbReference type="ARBA" id="ARBA00002274"/>
    </source>
</evidence>
<keyword evidence="6 13" id="KW-0441">Lipid A biosynthesis</keyword>